<dbReference type="Pfam" id="PF20431">
    <property type="entry name" value="E_motif"/>
    <property type="match status" value="1"/>
</dbReference>
<comment type="caution">
    <text evidence="3">The sequence shown here is derived from an EMBL/GenBank/DDBJ whole genome shotgun (WGS) entry which is preliminary data.</text>
</comment>
<dbReference type="OMA" id="CKAYEDI"/>
<dbReference type="FunFam" id="1.25.40.10:FF:000073">
    <property type="entry name" value="Pentatricopeptide repeat-containing protein chloroplastic"/>
    <property type="match status" value="2"/>
</dbReference>
<dbReference type="PANTHER" id="PTHR24015">
    <property type="entry name" value="OS07G0578800 PROTEIN-RELATED"/>
    <property type="match status" value="1"/>
</dbReference>
<dbReference type="Pfam" id="PF13041">
    <property type="entry name" value="PPR_2"/>
    <property type="match status" value="4"/>
</dbReference>
<feature type="repeat" description="PPR" evidence="2">
    <location>
        <begin position="416"/>
        <end position="450"/>
    </location>
</feature>
<evidence type="ECO:0000256" key="1">
    <source>
        <dbReference type="ARBA" id="ARBA00022737"/>
    </source>
</evidence>
<dbReference type="AlphaFoldDB" id="A0A8T2R8P7"/>
<dbReference type="NCBIfam" id="TIGR00756">
    <property type="entry name" value="PPR"/>
    <property type="match status" value="4"/>
</dbReference>
<dbReference type="GO" id="GO:0003729">
    <property type="term" value="F:mRNA binding"/>
    <property type="evidence" value="ECO:0007669"/>
    <property type="project" value="UniProtKB-ARBA"/>
</dbReference>
<keyword evidence="1" id="KW-0677">Repeat</keyword>
<dbReference type="Gene3D" id="1.25.40.10">
    <property type="entry name" value="Tetratricopeptide repeat domain"/>
    <property type="match status" value="6"/>
</dbReference>
<evidence type="ECO:0000256" key="2">
    <source>
        <dbReference type="PROSITE-ProRule" id="PRU00708"/>
    </source>
</evidence>
<feature type="repeat" description="PPR" evidence="2">
    <location>
        <begin position="214"/>
        <end position="248"/>
    </location>
</feature>
<reference evidence="3" key="1">
    <citation type="submission" date="2021-08" db="EMBL/GenBank/DDBJ databases">
        <title>WGS assembly of Ceratopteris richardii.</title>
        <authorList>
            <person name="Marchant D.B."/>
            <person name="Chen G."/>
            <person name="Jenkins J."/>
            <person name="Shu S."/>
            <person name="Leebens-Mack J."/>
            <person name="Grimwood J."/>
            <person name="Schmutz J."/>
            <person name="Soltis P."/>
            <person name="Soltis D."/>
            <person name="Chen Z.-H."/>
        </authorList>
    </citation>
    <scope>NUCLEOTIDE SEQUENCE</scope>
    <source>
        <strain evidence="3">Whitten #5841</strain>
        <tissue evidence="3">Leaf</tissue>
    </source>
</reference>
<accession>A0A8T2R8P7</accession>
<evidence type="ECO:0008006" key="5">
    <source>
        <dbReference type="Google" id="ProtNLM"/>
    </source>
</evidence>
<dbReference type="OrthoDB" id="730395at2759"/>
<evidence type="ECO:0000313" key="3">
    <source>
        <dbReference type="EMBL" id="KAH7292098.1"/>
    </source>
</evidence>
<dbReference type="Pfam" id="PF01535">
    <property type="entry name" value="PPR"/>
    <property type="match status" value="6"/>
</dbReference>
<dbReference type="PROSITE" id="PS51375">
    <property type="entry name" value="PPR"/>
    <property type="match status" value="6"/>
</dbReference>
<feature type="repeat" description="PPR" evidence="2">
    <location>
        <begin position="315"/>
        <end position="349"/>
    </location>
</feature>
<feature type="repeat" description="PPR" evidence="2">
    <location>
        <begin position="618"/>
        <end position="652"/>
    </location>
</feature>
<protein>
    <recommendedName>
        <fullName evidence="5">Pentatricopeptide repeat-containing protein</fullName>
    </recommendedName>
</protein>
<organism evidence="3 4">
    <name type="scientific">Ceratopteris richardii</name>
    <name type="common">Triangle waterfern</name>
    <dbReference type="NCBI Taxonomy" id="49495"/>
    <lineage>
        <taxon>Eukaryota</taxon>
        <taxon>Viridiplantae</taxon>
        <taxon>Streptophyta</taxon>
        <taxon>Embryophyta</taxon>
        <taxon>Tracheophyta</taxon>
        <taxon>Polypodiopsida</taxon>
        <taxon>Polypodiidae</taxon>
        <taxon>Polypodiales</taxon>
        <taxon>Pteridineae</taxon>
        <taxon>Pteridaceae</taxon>
        <taxon>Parkerioideae</taxon>
        <taxon>Ceratopteris</taxon>
    </lineage>
</organism>
<dbReference type="EMBL" id="CM035434">
    <property type="protein sequence ID" value="KAH7292098.1"/>
    <property type="molecule type" value="Genomic_DNA"/>
</dbReference>
<dbReference type="FunFam" id="1.25.40.10:FF:000090">
    <property type="entry name" value="Pentatricopeptide repeat-containing protein, chloroplastic"/>
    <property type="match status" value="1"/>
</dbReference>
<feature type="repeat" description="PPR" evidence="2">
    <location>
        <begin position="517"/>
        <end position="551"/>
    </location>
</feature>
<sequence>MILSRRPLWECHVRTPKRCLSTSCVSLQGDEGEEVKDGENNLDKTTIWKAELSSQIRFCRHAGPGRVLHHHVLRHGLELEPSFPNLLVLMYTNCLAYEEARVCLTLLPQCLQNVSSWNFLFKALGLEGLWDEILHLYICMVAYNVLPNKVTFRSMLDACSRNPISLHVFQLHGFIRNFGLDTDPAIGTALSNLYGRTGNLHDALKVFQSIVGKDVVSWTSMMLIYLQHGCSNMTIQFFKKMQLEGIAPDRVSFIGALTACDNFHMLFEGRKIHLAVMENGLENDITLGTTIVSMYSKCGSLSDSVEVFHQMYQRSVVTWNVVIGAIFQGSFVKKAIKHFYQMMIEGILPNRETYINFLSGCADCENLYEGVLAHARLVNSGINSDVQLGNVLINMYGKCSDMKCARKVFERMKCWDVVSWTAMINAYAQHGDSLDAYLLFYNMLVKGVRPNEYTIVSIISALSNRAMSAEGRCLHWYTCFEGFDSNGSIKNALLNMYARFVSMDDAQWIFQRLHARDVISWTAMIAGFAEDGKGDKALRLFFDMQHEGKQPNEISFVNIITSCASLAGIMEGMLVHECIVEAGLNSDVEVGNALINMYGKCGSVEDAQGMFSCMPQKDKVSWNSLLSVFAQCGHGKEAVCLFDSMRCSSCSPDNVTFSSVLSSCSHAGLIGGAWELLKFFEQDHGILPAIDHYVCMVDILGRAGHLTDAARLISLMPVQPSKLAFMVLIGACQYHMEVVIGEYAAESLFEIDSESSASYVALSNIYAAAAFETYYPLTGALGNI</sequence>
<feature type="repeat" description="PPR" evidence="2">
    <location>
        <begin position="113"/>
        <end position="147"/>
    </location>
</feature>
<dbReference type="InterPro" id="IPR046848">
    <property type="entry name" value="E_motif"/>
</dbReference>
<name>A0A8T2R8P7_CERRI</name>
<dbReference type="InterPro" id="IPR002885">
    <property type="entry name" value="PPR_rpt"/>
</dbReference>
<dbReference type="InterPro" id="IPR046960">
    <property type="entry name" value="PPR_At4g14850-like_plant"/>
</dbReference>
<evidence type="ECO:0000313" key="4">
    <source>
        <dbReference type="Proteomes" id="UP000825935"/>
    </source>
</evidence>
<proteinExistence type="predicted"/>
<dbReference type="PANTHER" id="PTHR24015:SF548">
    <property type="entry name" value="OS08G0340900 PROTEIN"/>
    <property type="match status" value="1"/>
</dbReference>
<keyword evidence="4" id="KW-1185">Reference proteome</keyword>
<gene>
    <name evidence="3" type="ORF">KP509_29G051600</name>
</gene>
<dbReference type="Proteomes" id="UP000825935">
    <property type="component" value="Chromosome 29"/>
</dbReference>
<dbReference type="GO" id="GO:0009451">
    <property type="term" value="P:RNA modification"/>
    <property type="evidence" value="ECO:0007669"/>
    <property type="project" value="InterPro"/>
</dbReference>
<dbReference type="InterPro" id="IPR011990">
    <property type="entry name" value="TPR-like_helical_dom_sf"/>
</dbReference>